<reference evidence="2 3" key="1">
    <citation type="submission" date="2019-03" db="EMBL/GenBank/DDBJ databases">
        <title>Genomic Encyclopedia of Type Strains, Phase IV (KMG-IV): sequencing the most valuable type-strain genomes for metagenomic binning, comparative biology and taxonomic classification.</title>
        <authorList>
            <person name="Goeker M."/>
        </authorList>
    </citation>
    <scope>NUCLEOTIDE SEQUENCE [LARGE SCALE GENOMIC DNA]</scope>
    <source>
        <strain evidence="2 3">DSM 7445</strain>
    </source>
</reference>
<keyword evidence="1" id="KW-0732">Signal</keyword>
<accession>A0A4R3HZZ6</accession>
<dbReference type="RefSeq" id="WP_132258017.1">
    <property type="nucleotide sequence ID" value="NZ_SLZQ01000003.1"/>
</dbReference>
<feature type="signal peptide" evidence="1">
    <location>
        <begin position="1"/>
        <end position="28"/>
    </location>
</feature>
<keyword evidence="3" id="KW-1185">Reference proteome</keyword>
<protein>
    <submittedName>
        <fullName evidence="2">Uncharacterized protein</fullName>
    </submittedName>
</protein>
<dbReference type="AlphaFoldDB" id="A0A4R3HZZ6"/>
<sequence>MHRFKGKWIASGLMLGWLYGVASMGAAAEPESAPVSTSLPSESSLRHEWVAVDDSTLGEMRGGFDIAPGLKVSFGIERLVNLNGVLQTATRIEVPDAGKLIQSQPISAGTTLPPNASAAASTAASAAAQSIPVNLGGGATALVQNGVGNVAVPGPLPPDSAATFIQNSASHQTIQSMTVINATTNSLELLKGANLQSTLVDALTQSAATR</sequence>
<gene>
    <name evidence="2" type="ORF">EDC30_103243</name>
</gene>
<comment type="caution">
    <text evidence="2">The sequence shown here is derived from an EMBL/GenBank/DDBJ whole genome shotgun (WGS) entry which is preliminary data.</text>
</comment>
<evidence type="ECO:0000256" key="1">
    <source>
        <dbReference type="SAM" id="SignalP"/>
    </source>
</evidence>
<organism evidence="2 3">
    <name type="scientific">Paucimonas lemoignei</name>
    <name type="common">Pseudomonas lemoignei</name>
    <dbReference type="NCBI Taxonomy" id="29443"/>
    <lineage>
        <taxon>Bacteria</taxon>
        <taxon>Pseudomonadati</taxon>
        <taxon>Pseudomonadota</taxon>
        <taxon>Betaproteobacteria</taxon>
        <taxon>Burkholderiales</taxon>
        <taxon>Burkholderiaceae</taxon>
        <taxon>Paucimonas</taxon>
    </lineage>
</organism>
<feature type="chain" id="PRO_5020388461" evidence="1">
    <location>
        <begin position="29"/>
        <end position="210"/>
    </location>
</feature>
<dbReference type="EMBL" id="SLZQ01000003">
    <property type="protein sequence ID" value="TCS37951.1"/>
    <property type="molecule type" value="Genomic_DNA"/>
</dbReference>
<dbReference type="Proteomes" id="UP000295382">
    <property type="component" value="Unassembled WGS sequence"/>
</dbReference>
<evidence type="ECO:0000313" key="3">
    <source>
        <dbReference type="Proteomes" id="UP000295382"/>
    </source>
</evidence>
<proteinExistence type="predicted"/>
<dbReference type="OrthoDB" id="5956306at2"/>
<name>A0A4R3HZZ6_PAULE</name>
<evidence type="ECO:0000313" key="2">
    <source>
        <dbReference type="EMBL" id="TCS37951.1"/>
    </source>
</evidence>